<accession>A0A943HKY2</accession>
<evidence type="ECO:0000256" key="1">
    <source>
        <dbReference type="ARBA" id="ARBA00023015"/>
    </source>
</evidence>
<dbReference type="InterPro" id="IPR037522">
    <property type="entry name" value="HD_GYP_dom"/>
</dbReference>
<organism evidence="7 8">
    <name type="scientific">Subdoligranulum variabile</name>
    <dbReference type="NCBI Taxonomy" id="214851"/>
    <lineage>
        <taxon>Bacteria</taxon>
        <taxon>Bacillati</taxon>
        <taxon>Bacillota</taxon>
        <taxon>Clostridia</taxon>
        <taxon>Eubacteriales</taxon>
        <taxon>Oscillospiraceae</taxon>
        <taxon>Subdoligranulum</taxon>
    </lineage>
</organism>
<dbReference type="SMART" id="SM00342">
    <property type="entry name" value="HTH_ARAC"/>
    <property type="match status" value="1"/>
</dbReference>
<dbReference type="GO" id="GO:0003700">
    <property type="term" value="F:DNA-binding transcription factor activity"/>
    <property type="evidence" value="ECO:0007669"/>
    <property type="project" value="InterPro"/>
</dbReference>
<dbReference type="PANTHER" id="PTHR43155:SF2">
    <property type="entry name" value="CYCLIC DI-GMP PHOSPHODIESTERASE PA4108"/>
    <property type="match status" value="1"/>
</dbReference>
<dbReference type="PROSITE" id="PS01124">
    <property type="entry name" value="HTH_ARAC_FAMILY_2"/>
    <property type="match status" value="1"/>
</dbReference>
<keyword evidence="3" id="KW-0804">Transcription</keyword>
<dbReference type="InterPro" id="IPR003607">
    <property type="entry name" value="HD/PDEase_dom"/>
</dbReference>
<dbReference type="PROSITE" id="PS51832">
    <property type="entry name" value="HD_GYP"/>
    <property type="match status" value="1"/>
</dbReference>
<gene>
    <name evidence="7" type="ORF">KHY36_08900</name>
</gene>
<sequence>MANQTQRPDTALHNTSHLMQYHDLIESIVAAMDARDAYTAKHSDRVADMVLVLATALDLSEDETTLLHMAAHLHDIGKIAVPDSVLRKAGPLTNPEWEEMRRHPVTGYEILRKVDDFKEIAVLVRHHHERWDGRGYPDGLRGADIPLGSRILAVADSIDAMMSSRSYRPAMTSAACRREIERNSGIMYDPCVAAAALAHWDELVSRYAEADTPQTPYFDRMQLEHTRQAHDYLLTHQGSRITLPELAARFHLSQSSLKICFKALYGVPVASYLRGLRMDTAAQLLQESDLPVAEIAHRVGYEDPSRFAAAFRRHTGRRPTELRRVACPTVQRPASGV</sequence>
<evidence type="ECO:0000256" key="3">
    <source>
        <dbReference type="ARBA" id="ARBA00023163"/>
    </source>
</evidence>
<dbReference type="CDD" id="cd00077">
    <property type="entry name" value="HDc"/>
    <property type="match status" value="1"/>
</dbReference>
<dbReference type="SUPFAM" id="SSF46689">
    <property type="entry name" value="Homeodomain-like"/>
    <property type="match status" value="2"/>
</dbReference>
<dbReference type="Pfam" id="PF12833">
    <property type="entry name" value="HTH_18"/>
    <property type="match status" value="1"/>
</dbReference>
<dbReference type="PRINTS" id="PR00032">
    <property type="entry name" value="HTHARAC"/>
</dbReference>
<evidence type="ECO:0000259" key="5">
    <source>
        <dbReference type="PROSITE" id="PS51831"/>
    </source>
</evidence>
<feature type="domain" description="HTH araC/xylS-type" evidence="4">
    <location>
        <begin position="227"/>
        <end position="325"/>
    </location>
</feature>
<name>A0A943HKY2_9FIRM</name>
<evidence type="ECO:0000259" key="4">
    <source>
        <dbReference type="PROSITE" id="PS01124"/>
    </source>
</evidence>
<feature type="domain" description="HD-GYP" evidence="6">
    <location>
        <begin position="17"/>
        <end position="212"/>
    </location>
</feature>
<dbReference type="InterPro" id="IPR009057">
    <property type="entry name" value="Homeodomain-like_sf"/>
</dbReference>
<dbReference type="EMBL" id="JAGZGG010000020">
    <property type="protein sequence ID" value="MBS5332630.1"/>
    <property type="molecule type" value="Genomic_DNA"/>
</dbReference>
<dbReference type="Gene3D" id="1.10.3210.10">
    <property type="entry name" value="Hypothetical protein af1432"/>
    <property type="match status" value="1"/>
</dbReference>
<evidence type="ECO:0000256" key="2">
    <source>
        <dbReference type="ARBA" id="ARBA00023125"/>
    </source>
</evidence>
<dbReference type="Proteomes" id="UP000759273">
    <property type="component" value="Unassembled WGS sequence"/>
</dbReference>
<dbReference type="PANTHER" id="PTHR43155">
    <property type="entry name" value="CYCLIC DI-GMP PHOSPHODIESTERASE PA4108-RELATED"/>
    <property type="match status" value="1"/>
</dbReference>
<feature type="domain" description="HD" evidence="5">
    <location>
        <begin position="39"/>
        <end position="161"/>
    </location>
</feature>
<dbReference type="SUPFAM" id="SSF109604">
    <property type="entry name" value="HD-domain/PDEase-like"/>
    <property type="match status" value="1"/>
</dbReference>
<dbReference type="InterPro" id="IPR018060">
    <property type="entry name" value="HTH_AraC"/>
</dbReference>
<dbReference type="Pfam" id="PF13487">
    <property type="entry name" value="HD_5"/>
    <property type="match status" value="1"/>
</dbReference>
<evidence type="ECO:0000313" key="7">
    <source>
        <dbReference type="EMBL" id="MBS5332630.1"/>
    </source>
</evidence>
<dbReference type="InterPro" id="IPR020449">
    <property type="entry name" value="Tscrpt_reg_AraC-type_HTH"/>
</dbReference>
<reference evidence="7" key="1">
    <citation type="submission" date="2021-02" db="EMBL/GenBank/DDBJ databases">
        <title>Infant gut strain persistence is associated with maternal origin, phylogeny, and functional potential including surface adhesion and iron acquisition.</title>
        <authorList>
            <person name="Lou Y.C."/>
        </authorList>
    </citation>
    <scope>NUCLEOTIDE SEQUENCE</scope>
    <source>
        <strain evidence="7">L3_101_000M1_dasL3_101_000M1_concoct_87</strain>
    </source>
</reference>
<proteinExistence type="predicted"/>
<dbReference type="InterPro" id="IPR006674">
    <property type="entry name" value="HD_domain"/>
</dbReference>
<keyword evidence="1" id="KW-0805">Transcription regulation</keyword>
<evidence type="ECO:0000313" key="8">
    <source>
        <dbReference type="Proteomes" id="UP000759273"/>
    </source>
</evidence>
<keyword evidence="2" id="KW-0238">DNA-binding</keyword>
<dbReference type="AlphaFoldDB" id="A0A943HKY2"/>
<protein>
    <submittedName>
        <fullName evidence="7">HD domain-containing protein</fullName>
    </submittedName>
</protein>
<evidence type="ECO:0000259" key="6">
    <source>
        <dbReference type="PROSITE" id="PS51832"/>
    </source>
</evidence>
<comment type="caution">
    <text evidence="7">The sequence shown here is derived from an EMBL/GenBank/DDBJ whole genome shotgun (WGS) entry which is preliminary data.</text>
</comment>
<dbReference type="PROSITE" id="PS51831">
    <property type="entry name" value="HD"/>
    <property type="match status" value="1"/>
</dbReference>
<dbReference type="SMART" id="SM00471">
    <property type="entry name" value="HDc"/>
    <property type="match status" value="1"/>
</dbReference>
<dbReference type="GO" id="GO:0043565">
    <property type="term" value="F:sequence-specific DNA binding"/>
    <property type="evidence" value="ECO:0007669"/>
    <property type="project" value="InterPro"/>
</dbReference>
<dbReference type="Gene3D" id="1.10.10.60">
    <property type="entry name" value="Homeodomain-like"/>
    <property type="match status" value="2"/>
</dbReference>